<dbReference type="Proteomes" id="UP000612585">
    <property type="component" value="Unassembled WGS sequence"/>
</dbReference>
<dbReference type="PANTHER" id="PTHR43798:SF33">
    <property type="entry name" value="HYDROLASE, PUTATIVE (AFU_ORTHOLOGUE AFUA_2G14860)-RELATED"/>
    <property type="match status" value="1"/>
</dbReference>
<keyword evidence="2" id="KW-0378">Hydrolase</keyword>
<organism evidence="2 3">
    <name type="scientific">Virgisporangium aurantiacum</name>
    <dbReference type="NCBI Taxonomy" id="175570"/>
    <lineage>
        <taxon>Bacteria</taxon>
        <taxon>Bacillati</taxon>
        <taxon>Actinomycetota</taxon>
        <taxon>Actinomycetes</taxon>
        <taxon>Micromonosporales</taxon>
        <taxon>Micromonosporaceae</taxon>
        <taxon>Virgisporangium</taxon>
    </lineage>
</organism>
<evidence type="ECO:0000259" key="1">
    <source>
        <dbReference type="Pfam" id="PF00561"/>
    </source>
</evidence>
<proteinExistence type="predicted"/>
<dbReference type="RefSeq" id="WP_204011970.1">
    <property type="nucleotide sequence ID" value="NZ_BOPG01000107.1"/>
</dbReference>
<keyword evidence="3" id="KW-1185">Reference proteome</keyword>
<accession>A0A8J3ZJH5</accession>
<dbReference type="InterPro" id="IPR000639">
    <property type="entry name" value="Epox_hydrolase-like"/>
</dbReference>
<dbReference type="GO" id="GO:0016020">
    <property type="term" value="C:membrane"/>
    <property type="evidence" value="ECO:0007669"/>
    <property type="project" value="TreeGrafter"/>
</dbReference>
<dbReference type="PRINTS" id="PR00412">
    <property type="entry name" value="EPOXHYDRLASE"/>
</dbReference>
<dbReference type="PANTHER" id="PTHR43798">
    <property type="entry name" value="MONOACYLGLYCEROL LIPASE"/>
    <property type="match status" value="1"/>
</dbReference>
<feature type="domain" description="AB hydrolase-1" evidence="1">
    <location>
        <begin position="28"/>
        <end position="258"/>
    </location>
</feature>
<name>A0A8J3ZJH5_9ACTN</name>
<gene>
    <name evidence="2" type="ORF">Vau01_116030</name>
</gene>
<dbReference type="GO" id="GO:0016787">
    <property type="term" value="F:hydrolase activity"/>
    <property type="evidence" value="ECO:0007669"/>
    <property type="project" value="UniProtKB-KW"/>
</dbReference>
<dbReference type="EMBL" id="BOPG01000107">
    <property type="protein sequence ID" value="GIJ64087.1"/>
    <property type="molecule type" value="Genomic_DNA"/>
</dbReference>
<evidence type="ECO:0000313" key="3">
    <source>
        <dbReference type="Proteomes" id="UP000612585"/>
    </source>
</evidence>
<dbReference type="AlphaFoldDB" id="A0A8J3ZJH5"/>
<protein>
    <submittedName>
        <fullName evidence="2">Putative hydrolase, alpha/beta fold protein</fullName>
    </submittedName>
</protein>
<comment type="caution">
    <text evidence="2">The sequence shown here is derived from an EMBL/GenBank/DDBJ whole genome shotgun (WGS) entry which is preliminary data.</text>
</comment>
<sequence>MRDRTLRIGTRLGEIAVTVRGNGSAAAPAIVMWPSLLMDHTLWAAQVEHFAGRYTTVAVDPPGHGRSSPLGRTFTFDECADVITAILDSLGIERTHLLGNSWGAMIGGTFAARHPDRIGCAVLLNGTASAPPNRQRFEYGALLTMARLLGGVRPPLTRSVVRAFLGPTSRRERPAAVRHVLAGARAVDVRSVSYAIRSVVPLRPDQSELFGTIRTPVLVVAGREDTTFPLPEVRRMAEVIPGAELQILDGAAHLVALEVPDAVNALVDDFIDRRGSSHRGEHLPPGM</sequence>
<dbReference type="Pfam" id="PF00561">
    <property type="entry name" value="Abhydrolase_1"/>
    <property type="match status" value="1"/>
</dbReference>
<dbReference type="InterPro" id="IPR000073">
    <property type="entry name" value="AB_hydrolase_1"/>
</dbReference>
<dbReference type="InterPro" id="IPR050266">
    <property type="entry name" value="AB_hydrolase_sf"/>
</dbReference>
<dbReference type="Gene3D" id="3.40.50.1820">
    <property type="entry name" value="alpha/beta hydrolase"/>
    <property type="match status" value="1"/>
</dbReference>
<dbReference type="PRINTS" id="PR00111">
    <property type="entry name" value="ABHYDROLASE"/>
</dbReference>
<dbReference type="InterPro" id="IPR029058">
    <property type="entry name" value="AB_hydrolase_fold"/>
</dbReference>
<evidence type="ECO:0000313" key="2">
    <source>
        <dbReference type="EMBL" id="GIJ64087.1"/>
    </source>
</evidence>
<dbReference type="SUPFAM" id="SSF53474">
    <property type="entry name" value="alpha/beta-Hydrolases"/>
    <property type="match status" value="1"/>
</dbReference>
<reference evidence="2" key="1">
    <citation type="submission" date="2021-01" db="EMBL/GenBank/DDBJ databases">
        <title>Whole genome shotgun sequence of Virgisporangium aurantiacum NBRC 16421.</title>
        <authorList>
            <person name="Komaki H."/>
            <person name="Tamura T."/>
        </authorList>
    </citation>
    <scope>NUCLEOTIDE SEQUENCE</scope>
    <source>
        <strain evidence="2">NBRC 16421</strain>
    </source>
</reference>